<protein>
    <recommendedName>
        <fullName evidence="1">Azaphilone pigments biosynthesis cluster protein L N-terminal domain-containing protein</fullName>
    </recommendedName>
</protein>
<feature type="non-terminal residue" evidence="2">
    <location>
        <position position="328"/>
    </location>
</feature>
<feature type="domain" description="Azaphilone pigments biosynthesis cluster protein L N-terminal" evidence="1">
    <location>
        <begin position="2"/>
        <end position="147"/>
    </location>
</feature>
<dbReference type="InterPro" id="IPR031348">
    <property type="entry name" value="PigL_N"/>
</dbReference>
<proteinExistence type="predicted"/>
<dbReference type="Pfam" id="PF17111">
    <property type="entry name" value="PigL_N"/>
    <property type="match status" value="1"/>
</dbReference>
<evidence type="ECO:0000313" key="3">
    <source>
        <dbReference type="Proteomes" id="UP000767238"/>
    </source>
</evidence>
<name>A0A9P8GHY1_AURME</name>
<comment type="caution">
    <text evidence="2">The sequence shown here is derived from an EMBL/GenBank/DDBJ whole genome shotgun (WGS) entry which is preliminary data.</text>
</comment>
<reference evidence="2" key="2">
    <citation type="submission" date="2021-08" db="EMBL/GenBank/DDBJ databases">
        <authorList>
            <person name="Gostincar C."/>
            <person name="Sun X."/>
            <person name="Song Z."/>
            <person name="Gunde-Cimerman N."/>
        </authorList>
    </citation>
    <scope>NUCLEOTIDE SEQUENCE</scope>
    <source>
        <strain evidence="2">EXF-8016</strain>
    </source>
</reference>
<sequence length="328" mass="35695">MADPFSIVAGVVGIVTAAAHAIHTTIDLIDRIESAPTAVCQIRAELDDTESVVRHLEKTLESNGKTATWTKLLDESKLSQALKTLKTVCESLTSALRKWTRHSISGDKLSFIDNINVVLHSTKMSQLSVQLASCKDTVMLALNCCALYVLDQETTGRLGMLTSSRQGQVENARTTQRIVELLTQEQEATRLLAAQRAVIEGLRPEEERLQIVKTQAEDTGDIEDIERVEEDIRDISRTRIAVSQFATVSEYVAKSSVATRTNQDIGNVIIAELGYGAVGISNVDEVLDVKQKIGDVSVGKKGTVLVGIHNNIDHNAALANRWGPASNP</sequence>
<dbReference type="EMBL" id="JAHFYH010000032">
    <property type="protein sequence ID" value="KAH0221532.1"/>
    <property type="molecule type" value="Genomic_DNA"/>
</dbReference>
<evidence type="ECO:0000313" key="2">
    <source>
        <dbReference type="EMBL" id="KAH0221532.1"/>
    </source>
</evidence>
<dbReference type="Proteomes" id="UP000767238">
    <property type="component" value="Unassembled WGS sequence"/>
</dbReference>
<evidence type="ECO:0000259" key="1">
    <source>
        <dbReference type="Pfam" id="PF17111"/>
    </source>
</evidence>
<organism evidence="2 3">
    <name type="scientific">Aureobasidium melanogenum</name>
    <name type="common">Aureobasidium pullulans var. melanogenum</name>
    <dbReference type="NCBI Taxonomy" id="46634"/>
    <lineage>
        <taxon>Eukaryota</taxon>
        <taxon>Fungi</taxon>
        <taxon>Dikarya</taxon>
        <taxon>Ascomycota</taxon>
        <taxon>Pezizomycotina</taxon>
        <taxon>Dothideomycetes</taxon>
        <taxon>Dothideomycetidae</taxon>
        <taxon>Dothideales</taxon>
        <taxon>Saccotheciaceae</taxon>
        <taxon>Aureobasidium</taxon>
    </lineage>
</organism>
<dbReference type="AlphaFoldDB" id="A0A9P8GHY1"/>
<reference evidence="2" key="1">
    <citation type="journal article" date="2021" name="J Fungi (Basel)">
        <title>Virulence traits and population genomics of the black yeast Aureobasidium melanogenum.</title>
        <authorList>
            <person name="Cernosa A."/>
            <person name="Sun X."/>
            <person name="Gostincar C."/>
            <person name="Fang C."/>
            <person name="Gunde-Cimerman N."/>
            <person name="Song Z."/>
        </authorList>
    </citation>
    <scope>NUCLEOTIDE SEQUENCE</scope>
    <source>
        <strain evidence="2">EXF-8016</strain>
    </source>
</reference>
<dbReference type="OrthoDB" id="432483at2759"/>
<accession>A0A9P8GHY1</accession>
<gene>
    <name evidence="2" type="ORF">KCV03_g5026</name>
</gene>